<keyword evidence="2" id="KW-0648">Protein biosynthesis</keyword>
<dbReference type="Gene3D" id="1.10.10.10">
    <property type="entry name" value="Winged helix-like DNA-binding domain superfamily/Winged helix DNA-binding domain"/>
    <property type="match status" value="1"/>
</dbReference>
<comment type="caution">
    <text evidence="2">The sequence shown here is derived from an EMBL/GenBank/DDBJ whole genome shotgun (WGS) entry which is preliminary data.</text>
</comment>
<dbReference type="EMBL" id="JACOPO010000004">
    <property type="protein sequence ID" value="MBC5722842.1"/>
    <property type="molecule type" value="Genomic_DNA"/>
</dbReference>
<dbReference type="GO" id="GO:0005509">
    <property type="term" value="F:calcium ion binding"/>
    <property type="evidence" value="ECO:0007669"/>
    <property type="project" value="InterPro"/>
</dbReference>
<keyword evidence="2" id="KW-0396">Initiation factor</keyword>
<dbReference type="GO" id="GO:0042173">
    <property type="term" value="P:regulation of sporulation resulting in formation of a cellular spore"/>
    <property type="evidence" value="ECO:0007669"/>
    <property type="project" value="InterPro"/>
</dbReference>
<dbReference type="GO" id="GO:0003743">
    <property type="term" value="F:translation initiation factor activity"/>
    <property type="evidence" value="ECO:0007669"/>
    <property type="project" value="UniProtKB-KW"/>
</dbReference>
<gene>
    <name evidence="2" type="ORF">H8S11_08470</name>
</gene>
<name>A0A8J6M8J7_9FIRM</name>
<dbReference type="GO" id="GO:0003677">
    <property type="term" value="F:DNA binding"/>
    <property type="evidence" value="ECO:0007669"/>
    <property type="project" value="InterPro"/>
</dbReference>
<dbReference type="InterPro" id="IPR014879">
    <property type="entry name" value="Spo0A_C"/>
</dbReference>
<evidence type="ECO:0000313" key="3">
    <source>
        <dbReference type="Proteomes" id="UP000628736"/>
    </source>
</evidence>
<sequence>MDPIQECSDLHIVVERTLRRLRISGKLKGFRFLRYALTVTVKDPYRTDLITKVLYPEIAAEFSDKDTRVERAIRTAICACWDSYGRDELNKMAGYTLEKRPTNLEFIDLVAAYIRYILDR</sequence>
<reference evidence="2" key="1">
    <citation type="submission" date="2020-08" db="EMBL/GenBank/DDBJ databases">
        <title>Genome public.</title>
        <authorList>
            <person name="Liu C."/>
            <person name="Sun Q."/>
        </authorList>
    </citation>
    <scope>NUCLEOTIDE SEQUENCE</scope>
    <source>
        <strain evidence="2">NSJ-23</strain>
    </source>
</reference>
<feature type="domain" description="Sporulation initiation factor Spo0A C-terminal" evidence="1">
    <location>
        <begin position="14"/>
        <end position="114"/>
    </location>
</feature>
<dbReference type="InterPro" id="IPR036388">
    <property type="entry name" value="WH-like_DNA-bd_sf"/>
</dbReference>
<dbReference type="AlphaFoldDB" id="A0A8J6M8J7"/>
<dbReference type="GO" id="GO:0003700">
    <property type="term" value="F:DNA-binding transcription factor activity"/>
    <property type="evidence" value="ECO:0007669"/>
    <property type="project" value="InterPro"/>
</dbReference>
<dbReference type="Proteomes" id="UP000628736">
    <property type="component" value="Unassembled WGS sequence"/>
</dbReference>
<keyword evidence="3" id="KW-1185">Reference proteome</keyword>
<evidence type="ECO:0000313" key="2">
    <source>
        <dbReference type="EMBL" id="MBC5722842.1"/>
    </source>
</evidence>
<proteinExistence type="predicted"/>
<organism evidence="2 3">
    <name type="scientific">Flintibacter hominis</name>
    <dbReference type="NCBI Taxonomy" id="2763048"/>
    <lineage>
        <taxon>Bacteria</taxon>
        <taxon>Bacillati</taxon>
        <taxon>Bacillota</taxon>
        <taxon>Clostridia</taxon>
        <taxon>Eubacteriales</taxon>
        <taxon>Flintibacter</taxon>
    </lineage>
</organism>
<dbReference type="Pfam" id="PF08769">
    <property type="entry name" value="Spo0A_C"/>
    <property type="match status" value="1"/>
</dbReference>
<dbReference type="RefSeq" id="WP_186852827.1">
    <property type="nucleotide sequence ID" value="NZ_JACOPO010000004.1"/>
</dbReference>
<dbReference type="GO" id="GO:0005737">
    <property type="term" value="C:cytoplasm"/>
    <property type="evidence" value="ECO:0007669"/>
    <property type="project" value="InterPro"/>
</dbReference>
<protein>
    <submittedName>
        <fullName evidence="2">Sporulation initiation factor Spo0A C-terminal domain-containing protein</fullName>
    </submittedName>
</protein>
<dbReference type="InterPro" id="IPR016032">
    <property type="entry name" value="Sig_transdc_resp-reg_C-effctor"/>
</dbReference>
<dbReference type="SUPFAM" id="SSF46894">
    <property type="entry name" value="C-terminal effector domain of the bipartite response regulators"/>
    <property type="match status" value="1"/>
</dbReference>
<evidence type="ECO:0000259" key="1">
    <source>
        <dbReference type="Pfam" id="PF08769"/>
    </source>
</evidence>
<accession>A0A8J6M8J7</accession>